<protein>
    <recommendedName>
        <fullName evidence="3">SH3 domain-containing protein</fullName>
    </recommendedName>
</protein>
<sequence>MTETAFKPGETVVTPREPGTIIDVRATPSGRWVYGVEHDSGEVGYFTGRALQRVQH</sequence>
<evidence type="ECO:0008006" key="3">
    <source>
        <dbReference type="Google" id="ProtNLM"/>
    </source>
</evidence>
<gene>
    <name evidence="1" type="ORF">H9622_06885</name>
</gene>
<comment type="caution">
    <text evidence="1">The sequence shown here is derived from an EMBL/GenBank/DDBJ whole genome shotgun (WGS) entry which is preliminary data.</text>
</comment>
<evidence type="ECO:0000313" key="2">
    <source>
        <dbReference type="Proteomes" id="UP000602532"/>
    </source>
</evidence>
<dbReference type="RefSeq" id="WP_191765672.1">
    <property type="nucleotide sequence ID" value="NZ_JACSPM010000002.1"/>
</dbReference>
<evidence type="ECO:0000313" key="1">
    <source>
        <dbReference type="EMBL" id="MBD8023316.1"/>
    </source>
</evidence>
<dbReference type="EMBL" id="JACSPM010000002">
    <property type="protein sequence ID" value="MBD8023316.1"/>
    <property type="molecule type" value="Genomic_DNA"/>
</dbReference>
<organism evidence="1 2">
    <name type="scientific">Microbacterium gallinarum</name>
    <dbReference type="NCBI Taxonomy" id="2762209"/>
    <lineage>
        <taxon>Bacteria</taxon>
        <taxon>Bacillati</taxon>
        <taxon>Actinomycetota</taxon>
        <taxon>Actinomycetes</taxon>
        <taxon>Micrococcales</taxon>
        <taxon>Microbacteriaceae</taxon>
        <taxon>Microbacterium</taxon>
    </lineage>
</organism>
<reference evidence="1 2" key="1">
    <citation type="submission" date="2020-08" db="EMBL/GenBank/DDBJ databases">
        <title>A Genomic Blueprint of the Chicken Gut Microbiome.</title>
        <authorList>
            <person name="Gilroy R."/>
            <person name="Ravi A."/>
            <person name="Getino M."/>
            <person name="Pursley I."/>
            <person name="Horton D.L."/>
            <person name="Alikhan N.-F."/>
            <person name="Baker D."/>
            <person name="Gharbi K."/>
            <person name="Hall N."/>
            <person name="Watson M."/>
            <person name="Adriaenssens E.M."/>
            <person name="Foster-Nyarko E."/>
            <person name="Jarju S."/>
            <person name="Secka A."/>
            <person name="Antonio M."/>
            <person name="Oren A."/>
            <person name="Chaudhuri R."/>
            <person name="La Ragione R.M."/>
            <person name="Hildebrand F."/>
            <person name="Pallen M.J."/>
        </authorList>
    </citation>
    <scope>NUCLEOTIDE SEQUENCE [LARGE SCALE GENOMIC DNA]</scope>
    <source>
        <strain evidence="1 2">Sa1CUA4</strain>
    </source>
</reference>
<accession>A0ABR8X3A1</accession>
<name>A0ABR8X3A1_9MICO</name>
<dbReference type="Proteomes" id="UP000602532">
    <property type="component" value="Unassembled WGS sequence"/>
</dbReference>
<keyword evidence="2" id="KW-1185">Reference proteome</keyword>
<proteinExistence type="predicted"/>